<evidence type="ECO:0000313" key="17">
    <source>
        <dbReference type="EMBL" id="QOR61551.1"/>
    </source>
</evidence>
<keyword evidence="12 16" id="KW-0630">Potassium</keyword>
<dbReference type="PANTHER" id="PTHR34265">
    <property type="entry name" value="TYPE III PANTOTHENATE KINASE"/>
    <property type="match status" value="1"/>
</dbReference>
<feature type="binding site" evidence="16">
    <location>
        <begin position="77"/>
        <end position="80"/>
    </location>
    <ligand>
        <name>substrate</name>
    </ligand>
</feature>
<keyword evidence="7 16" id="KW-0963">Cytoplasm</keyword>
<keyword evidence="16" id="KW-0479">Metal-binding</keyword>
<feature type="binding site" evidence="16">
    <location>
        <position position="73"/>
    </location>
    <ligand>
        <name>substrate</name>
    </ligand>
</feature>
<feature type="active site" description="Proton acceptor" evidence="16">
    <location>
        <position position="79"/>
    </location>
</feature>
<dbReference type="NCBIfam" id="TIGR00671">
    <property type="entry name" value="baf"/>
    <property type="match status" value="1"/>
</dbReference>
<dbReference type="GO" id="GO:0046872">
    <property type="term" value="F:metal ion binding"/>
    <property type="evidence" value="ECO:0007669"/>
    <property type="project" value="UniProtKB-KW"/>
</dbReference>
<evidence type="ECO:0000256" key="9">
    <source>
        <dbReference type="ARBA" id="ARBA00022741"/>
    </source>
</evidence>
<evidence type="ECO:0000256" key="12">
    <source>
        <dbReference type="ARBA" id="ARBA00022958"/>
    </source>
</evidence>
<sequence length="214" mass="24257">MRSEELLLADIGNSRIHIYHNQKVRHLLPDDAIVDYGKEEIFYISVNQELEKRLQQETSWKNISGQIHLPNEYDTMGIDRKALCLSYDSGVFVDAGSAITVDVMERGIYKGGYIFPGLKAMLESYKRISPALDVPLVEHVDVTQLPLTTKEQISYGIIASIKTLIEKTSDKKRLYFTGGDGKYLAGFFRDGIYDETLVFKGMQHALKASKQMNN</sequence>
<organism evidence="17 18">
    <name type="scientific">Sulfurovum indicum</name>
    <dbReference type="NCBI Taxonomy" id="2779528"/>
    <lineage>
        <taxon>Bacteria</taxon>
        <taxon>Pseudomonadati</taxon>
        <taxon>Campylobacterota</taxon>
        <taxon>Epsilonproteobacteria</taxon>
        <taxon>Campylobacterales</taxon>
        <taxon>Sulfurovaceae</taxon>
        <taxon>Sulfurovum</taxon>
    </lineage>
</organism>
<evidence type="ECO:0000256" key="14">
    <source>
        <dbReference type="ARBA" id="ARBA00038036"/>
    </source>
</evidence>
<keyword evidence="11 16" id="KW-0067">ATP-binding</keyword>
<dbReference type="SUPFAM" id="SSF53067">
    <property type="entry name" value="Actin-like ATPase domain"/>
    <property type="match status" value="2"/>
</dbReference>
<dbReference type="PANTHER" id="PTHR34265:SF1">
    <property type="entry name" value="TYPE III PANTOTHENATE KINASE"/>
    <property type="match status" value="1"/>
</dbReference>
<dbReference type="CDD" id="cd24015">
    <property type="entry name" value="ASKHA_NBD_PanK-III"/>
    <property type="match status" value="1"/>
</dbReference>
<keyword evidence="13 16" id="KW-0173">Coenzyme A biosynthesis</keyword>
<evidence type="ECO:0000256" key="3">
    <source>
        <dbReference type="ARBA" id="ARBA00004496"/>
    </source>
</evidence>
<evidence type="ECO:0000313" key="18">
    <source>
        <dbReference type="Proteomes" id="UP000595074"/>
    </source>
</evidence>
<comment type="similarity">
    <text evidence="14 16">Belongs to the type III pantothenate kinase family.</text>
</comment>
<evidence type="ECO:0000256" key="11">
    <source>
        <dbReference type="ARBA" id="ARBA00022840"/>
    </source>
</evidence>
<dbReference type="UniPathway" id="UPA00241">
    <property type="reaction ID" value="UER00352"/>
</dbReference>
<feature type="binding site" evidence="16">
    <location>
        <position position="149"/>
    </location>
    <ligand>
        <name>substrate</name>
    </ligand>
</feature>
<dbReference type="InterPro" id="IPR004619">
    <property type="entry name" value="Type_III_PanK"/>
</dbReference>
<evidence type="ECO:0000256" key="15">
    <source>
        <dbReference type="ARBA" id="ARBA00040883"/>
    </source>
</evidence>
<evidence type="ECO:0000256" key="16">
    <source>
        <dbReference type="HAMAP-Rule" id="MF_01274"/>
    </source>
</evidence>
<comment type="cofactor">
    <cofactor evidence="2">
        <name>K(+)</name>
        <dbReference type="ChEBI" id="CHEBI:29103"/>
    </cofactor>
</comment>
<evidence type="ECO:0000256" key="10">
    <source>
        <dbReference type="ARBA" id="ARBA00022777"/>
    </source>
</evidence>
<dbReference type="RefSeq" id="WP_197548255.1">
    <property type="nucleotide sequence ID" value="NZ_CP063164.1"/>
</dbReference>
<dbReference type="Proteomes" id="UP000595074">
    <property type="component" value="Chromosome"/>
</dbReference>
<proteinExistence type="inferred from homology"/>
<accession>A0A7M1S3H3</accession>
<comment type="cofactor">
    <cofactor evidence="16">
        <name>NH4(+)</name>
        <dbReference type="ChEBI" id="CHEBI:28938"/>
    </cofactor>
    <cofactor evidence="16">
        <name>K(+)</name>
        <dbReference type="ChEBI" id="CHEBI:29103"/>
    </cofactor>
    <text evidence="16">A monovalent cation. Ammonium or potassium.</text>
</comment>
<feature type="binding site" evidence="16">
    <location>
        <position position="94"/>
    </location>
    <ligand>
        <name>K(+)</name>
        <dbReference type="ChEBI" id="CHEBI:29103"/>
    </ligand>
</feature>
<dbReference type="GO" id="GO:0015937">
    <property type="term" value="P:coenzyme A biosynthetic process"/>
    <property type="evidence" value="ECO:0007669"/>
    <property type="project" value="UniProtKB-UniRule"/>
</dbReference>
<dbReference type="Gene3D" id="3.30.420.40">
    <property type="match status" value="2"/>
</dbReference>
<feature type="binding site" evidence="16">
    <location>
        <position position="97"/>
    </location>
    <ligand>
        <name>ATP</name>
        <dbReference type="ChEBI" id="CHEBI:30616"/>
    </ligand>
</feature>
<keyword evidence="18" id="KW-1185">Reference proteome</keyword>
<dbReference type="GO" id="GO:0005737">
    <property type="term" value="C:cytoplasm"/>
    <property type="evidence" value="ECO:0007669"/>
    <property type="project" value="UniProtKB-SubCell"/>
</dbReference>
<evidence type="ECO:0000256" key="5">
    <source>
        <dbReference type="ARBA" id="ARBA00011738"/>
    </source>
</evidence>
<dbReference type="GO" id="GO:0005524">
    <property type="term" value="F:ATP binding"/>
    <property type="evidence" value="ECO:0007669"/>
    <property type="project" value="UniProtKB-UniRule"/>
</dbReference>
<evidence type="ECO:0000256" key="4">
    <source>
        <dbReference type="ARBA" id="ARBA00005225"/>
    </source>
</evidence>
<comment type="function">
    <text evidence="16">Catalyzes the phosphorylation of pantothenate (Pan), the first step in CoA biosynthesis.</text>
</comment>
<keyword evidence="9 16" id="KW-0547">Nucleotide-binding</keyword>
<comment type="subcellular location">
    <subcellularLocation>
        <location evidence="3 16">Cytoplasm</location>
    </subcellularLocation>
</comment>
<dbReference type="AlphaFoldDB" id="A0A7M1S3H3"/>
<evidence type="ECO:0000256" key="7">
    <source>
        <dbReference type="ARBA" id="ARBA00022490"/>
    </source>
</evidence>
<gene>
    <name evidence="16" type="primary">coaX</name>
    <name evidence="17" type="ORF">IMZ28_08915</name>
</gene>
<evidence type="ECO:0000256" key="6">
    <source>
        <dbReference type="ARBA" id="ARBA00012102"/>
    </source>
</evidence>
<keyword evidence="10 16" id="KW-0418">Kinase</keyword>
<protein>
    <recommendedName>
        <fullName evidence="15 16">Type III pantothenate kinase</fullName>
        <ecNumber evidence="6 16">2.7.1.33</ecNumber>
    </recommendedName>
    <alternativeName>
        <fullName evidence="16">PanK-III</fullName>
    </alternativeName>
    <alternativeName>
        <fullName evidence="16">Pantothenic acid kinase</fullName>
    </alternativeName>
</protein>
<reference evidence="17 18" key="1">
    <citation type="submission" date="2020-10" db="EMBL/GenBank/DDBJ databases">
        <title>The genome of sulfurovum sp.</title>
        <authorList>
            <person name="Xie S."/>
            <person name="Shao Z."/>
            <person name="Jiang L."/>
        </authorList>
    </citation>
    <scope>NUCLEOTIDE SEQUENCE [LARGE SCALE GENOMIC DNA]</scope>
    <source>
        <strain evidence="17 18">ST-419</strain>
    </source>
</reference>
<evidence type="ECO:0000256" key="8">
    <source>
        <dbReference type="ARBA" id="ARBA00022679"/>
    </source>
</evidence>
<dbReference type="InterPro" id="IPR043129">
    <property type="entry name" value="ATPase_NBD"/>
</dbReference>
<dbReference type="EMBL" id="CP063164">
    <property type="protein sequence ID" value="QOR61551.1"/>
    <property type="molecule type" value="Genomic_DNA"/>
</dbReference>
<dbReference type="EC" id="2.7.1.33" evidence="6 16"/>
<evidence type="ECO:0000256" key="2">
    <source>
        <dbReference type="ARBA" id="ARBA00001958"/>
    </source>
</evidence>
<comment type="catalytic activity">
    <reaction evidence="1 16">
        <text>(R)-pantothenate + ATP = (R)-4'-phosphopantothenate + ADP + H(+)</text>
        <dbReference type="Rhea" id="RHEA:16373"/>
        <dbReference type="ChEBI" id="CHEBI:10986"/>
        <dbReference type="ChEBI" id="CHEBI:15378"/>
        <dbReference type="ChEBI" id="CHEBI:29032"/>
        <dbReference type="ChEBI" id="CHEBI:30616"/>
        <dbReference type="ChEBI" id="CHEBI:456216"/>
        <dbReference type="EC" id="2.7.1.33"/>
    </reaction>
</comment>
<dbReference type="NCBIfam" id="NF009872">
    <property type="entry name" value="PRK13333.1"/>
    <property type="match status" value="1"/>
</dbReference>
<dbReference type="KEGG" id="sinu:IMZ28_08915"/>
<dbReference type="GO" id="GO:0004594">
    <property type="term" value="F:pantothenate kinase activity"/>
    <property type="evidence" value="ECO:0007669"/>
    <property type="project" value="UniProtKB-UniRule"/>
</dbReference>
<feature type="binding site" evidence="16">
    <location>
        <begin position="10"/>
        <end position="17"/>
    </location>
    <ligand>
        <name>ATP</name>
        <dbReference type="ChEBI" id="CHEBI:30616"/>
    </ligand>
</feature>
<evidence type="ECO:0000256" key="13">
    <source>
        <dbReference type="ARBA" id="ARBA00022993"/>
    </source>
</evidence>
<name>A0A7M1S3H3_9BACT</name>
<dbReference type="HAMAP" id="MF_01274">
    <property type="entry name" value="Pantothen_kinase_3"/>
    <property type="match status" value="1"/>
</dbReference>
<comment type="subunit">
    <text evidence="5 16">Homodimer.</text>
</comment>
<evidence type="ECO:0000256" key="1">
    <source>
        <dbReference type="ARBA" id="ARBA00001206"/>
    </source>
</evidence>
<keyword evidence="8 16" id="KW-0808">Transferase</keyword>
<comment type="pathway">
    <text evidence="4 16">Cofactor biosynthesis; coenzyme A biosynthesis; CoA from (R)-pantothenate: step 1/5.</text>
</comment>
<dbReference type="Pfam" id="PF03309">
    <property type="entry name" value="Pan_kinase"/>
    <property type="match status" value="1"/>
</dbReference>